<dbReference type="PANTHER" id="PTHR33376:SF7">
    <property type="entry name" value="C4-DICARBOXYLATE-BINDING PROTEIN DCTB"/>
    <property type="match status" value="1"/>
</dbReference>
<dbReference type="CDD" id="cd13666">
    <property type="entry name" value="PBP2_TRAP_DctP_like_1"/>
    <property type="match status" value="1"/>
</dbReference>
<dbReference type="RefSeq" id="WP_218822941.1">
    <property type="nucleotide sequence ID" value="NZ_FWZX01000026.1"/>
</dbReference>
<dbReference type="Proteomes" id="UP000192917">
    <property type="component" value="Unassembled WGS sequence"/>
</dbReference>
<keyword evidence="2" id="KW-0813">Transport</keyword>
<dbReference type="InterPro" id="IPR038404">
    <property type="entry name" value="TRAP_DctP_sf"/>
</dbReference>
<keyword evidence="3 4" id="KW-0732">Signal</keyword>
<feature type="signal peptide" evidence="4">
    <location>
        <begin position="1"/>
        <end position="22"/>
    </location>
</feature>
<dbReference type="EMBL" id="FWZX01000026">
    <property type="protein sequence ID" value="SMF66038.1"/>
    <property type="molecule type" value="Genomic_DNA"/>
</dbReference>
<evidence type="ECO:0000256" key="4">
    <source>
        <dbReference type="SAM" id="SignalP"/>
    </source>
</evidence>
<organism evidence="5 6">
    <name type="scientific">Tistlia consotensis USBA 355</name>
    <dbReference type="NCBI Taxonomy" id="560819"/>
    <lineage>
        <taxon>Bacteria</taxon>
        <taxon>Pseudomonadati</taxon>
        <taxon>Pseudomonadota</taxon>
        <taxon>Alphaproteobacteria</taxon>
        <taxon>Rhodospirillales</taxon>
        <taxon>Rhodovibrionaceae</taxon>
        <taxon>Tistlia</taxon>
    </lineage>
</organism>
<dbReference type="PANTHER" id="PTHR33376">
    <property type="match status" value="1"/>
</dbReference>
<dbReference type="AlphaFoldDB" id="A0A1Y6CIA5"/>
<keyword evidence="6" id="KW-1185">Reference proteome</keyword>
<sequence>MRYGLMLVMVAGLSAAATSVSAQTLLRFADYSANRGIRAKFVQEFLSRIEEGSEGRIQIEQHWGGSLLPATEIFEGVKNDVASLGTVTAGYSPENLFAYRVGDLPVRNPKEVPGALALYELATTNPIMKEEFDSQGVVYLLNYSVGPIQMICAGEPLRGVDDFNGRKVRATSDYGKIYATFGAIPTSIPLPEAYQALDTGVIDCSQAYGYVVEAYKLDEVAKSFTEINGGTIQSNGIFMNKAEFDALEPKDRQLIVSLGREYTQKIAQAIHDRNAAVTKKMADKGIKVVQFSEEDLARLDEASKPIIDEYVSEGTARGVDAASLVAAFRREIATQNKAYKQ</sequence>
<dbReference type="InterPro" id="IPR018389">
    <property type="entry name" value="DctP_fam"/>
</dbReference>
<evidence type="ECO:0000256" key="1">
    <source>
        <dbReference type="ARBA" id="ARBA00009023"/>
    </source>
</evidence>
<dbReference type="NCBIfam" id="NF037995">
    <property type="entry name" value="TRAP_S1"/>
    <property type="match status" value="1"/>
</dbReference>
<dbReference type="Gene3D" id="3.40.190.170">
    <property type="entry name" value="Bacterial extracellular solute-binding protein, family 7"/>
    <property type="match status" value="1"/>
</dbReference>
<dbReference type="STRING" id="560819.SAMN05428998_12672"/>
<evidence type="ECO:0000256" key="3">
    <source>
        <dbReference type="ARBA" id="ARBA00022729"/>
    </source>
</evidence>
<protein>
    <submittedName>
        <fullName evidence="5">TRAP-type C4-dicarboxylate transport system, substrate-binding protein</fullName>
    </submittedName>
</protein>
<evidence type="ECO:0000313" key="6">
    <source>
        <dbReference type="Proteomes" id="UP000192917"/>
    </source>
</evidence>
<comment type="similarity">
    <text evidence="1">Belongs to the bacterial solute-binding protein 7 family.</text>
</comment>
<accession>A0A1Y6CIA5</accession>
<name>A0A1Y6CIA5_9PROT</name>
<reference evidence="5 6" key="1">
    <citation type="submission" date="2017-04" db="EMBL/GenBank/DDBJ databases">
        <authorList>
            <person name="Afonso C.L."/>
            <person name="Miller P.J."/>
            <person name="Scott M.A."/>
            <person name="Spackman E."/>
            <person name="Goraichik I."/>
            <person name="Dimitrov K.M."/>
            <person name="Suarez D.L."/>
            <person name="Swayne D.E."/>
        </authorList>
    </citation>
    <scope>NUCLEOTIDE SEQUENCE [LARGE SCALE GENOMIC DNA]</scope>
    <source>
        <strain evidence="5 6">USBA 355</strain>
    </source>
</reference>
<proteinExistence type="inferred from homology"/>
<gene>
    <name evidence="5" type="ORF">SAMN05428998_12672</name>
</gene>
<evidence type="ECO:0000313" key="5">
    <source>
        <dbReference type="EMBL" id="SMF66038.1"/>
    </source>
</evidence>
<dbReference type="GO" id="GO:0055085">
    <property type="term" value="P:transmembrane transport"/>
    <property type="evidence" value="ECO:0007669"/>
    <property type="project" value="InterPro"/>
</dbReference>
<evidence type="ECO:0000256" key="2">
    <source>
        <dbReference type="ARBA" id="ARBA00022448"/>
    </source>
</evidence>
<dbReference type="Pfam" id="PF03480">
    <property type="entry name" value="DctP"/>
    <property type="match status" value="1"/>
</dbReference>
<feature type="chain" id="PRO_5010991674" evidence="4">
    <location>
        <begin position="23"/>
        <end position="341"/>
    </location>
</feature>